<accession>A0ABD2ESI3</accession>
<name>A0ABD2ESI3_DAUMA</name>
<reference evidence="1 2" key="1">
    <citation type="journal article" date="2024" name="G3 (Bethesda)">
        <title>A hybrid genome assembly of the endangered aye-aye (Daubentonia madagascariensis).</title>
        <authorList>
            <person name="Versoza C.J."/>
            <person name="Pfeifer S.P."/>
        </authorList>
    </citation>
    <scope>NUCLEOTIDE SEQUENCE [LARGE SCALE GENOMIC DNA]</scope>
    <source>
        <strain evidence="1">6821</strain>
    </source>
</reference>
<keyword evidence="2" id="KW-1185">Reference proteome</keyword>
<sequence>FLFFLTNTLIHLIHLSG</sequence>
<feature type="non-terminal residue" evidence="1">
    <location>
        <position position="1"/>
    </location>
</feature>
<protein>
    <submittedName>
        <fullName evidence="1">CAMPATH-1 antigen</fullName>
    </submittedName>
</protein>
<evidence type="ECO:0000313" key="1">
    <source>
        <dbReference type="EMBL" id="KAL2781902.1"/>
    </source>
</evidence>
<dbReference type="EMBL" id="JBFSEQ010000003">
    <property type="protein sequence ID" value="KAL2781902.1"/>
    <property type="molecule type" value="Genomic_DNA"/>
</dbReference>
<dbReference type="Proteomes" id="UP001610411">
    <property type="component" value="Unassembled WGS sequence"/>
</dbReference>
<evidence type="ECO:0000313" key="2">
    <source>
        <dbReference type="Proteomes" id="UP001610411"/>
    </source>
</evidence>
<proteinExistence type="predicted"/>
<dbReference type="AlphaFoldDB" id="A0ABD2ESI3"/>
<comment type="caution">
    <text evidence="1">The sequence shown here is derived from an EMBL/GenBank/DDBJ whole genome shotgun (WGS) entry which is preliminary data.</text>
</comment>
<feature type="non-terminal residue" evidence="1">
    <location>
        <position position="17"/>
    </location>
</feature>
<gene>
    <name evidence="1" type="ORF">WCI35_010555</name>
</gene>
<organism evidence="1 2">
    <name type="scientific">Daubentonia madagascariensis</name>
    <name type="common">Aye-aye</name>
    <name type="synonym">Sciurus madagascariensis</name>
    <dbReference type="NCBI Taxonomy" id="31869"/>
    <lineage>
        <taxon>Eukaryota</taxon>
        <taxon>Metazoa</taxon>
        <taxon>Chordata</taxon>
        <taxon>Craniata</taxon>
        <taxon>Vertebrata</taxon>
        <taxon>Euteleostomi</taxon>
        <taxon>Mammalia</taxon>
        <taxon>Eutheria</taxon>
        <taxon>Euarchontoglires</taxon>
        <taxon>Primates</taxon>
        <taxon>Strepsirrhini</taxon>
        <taxon>Chiromyiformes</taxon>
        <taxon>Daubentoniidae</taxon>
        <taxon>Daubentonia</taxon>
    </lineage>
</organism>